<dbReference type="Pfam" id="PF02090">
    <property type="entry name" value="SPAM"/>
    <property type="match status" value="1"/>
</dbReference>
<proteinExistence type="predicted"/>
<evidence type="ECO:0000313" key="2">
    <source>
        <dbReference type="Proteomes" id="UP000625568"/>
    </source>
</evidence>
<accession>A0A892IC78</accession>
<name>A0A892IC78_9BURK</name>
<dbReference type="Proteomes" id="UP000625568">
    <property type="component" value="Chromosome 2"/>
</dbReference>
<dbReference type="RefSeq" id="WP_006766939.1">
    <property type="nucleotide sequence ID" value="NZ_CABVPR010000016.1"/>
</dbReference>
<dbReference type="GeneID" id="93130673"/>
<organism evidence="1 2">
    <name type="scientific">Burkholderia dolosa</name>
    <dbReference type="NCBI Taxonomy" id="152500"/>
    <lineage>
        <taxon>Bacteria</taxon>
        <taxon>Pseudomonadati</taxon>
        <taxon>Pseudomonadota</taxon>
        <taxon>Betaproteobacteria</taxon>
        <taxon>Burkholderiales</taxon>
        <taxon>Burkholderiaceae</taxon>
        <taxon>Burkholderia</taxon>
        <taxon>Burkholderia cepacia complex</taxon>
    </lineage>
</organism>
<evidence type="ECO:0000313" key="1">
    <source>
        <dbReference type="EMBL" id="QRO80685.1"/>
    </source>
</evidence>
<reference evidence="1 2" key="1">
    <citation type="submission" date="2021-02" db="EMBL/GenBank/DDBJ databases">
        <title>FDA dAtabase for Regulatory Grade micrObial Sequences (FDA-ARGOS): Supporting development and validation of Infectious Disease Dx tests.</title>
        <authorList>
            <person name="Minogue T."/>
            <person name="Wolcott M."/>
            <person name="Wasieloski L."/>
            <person name="Aguilar W."/>
            <person name="Moore D."/>
            <person name="Jaissle J."/>
            <person name="Tallon L."/>
            <person name="Sadzewicz L."/>
            <person name="Zhao X."/>
            <person name="Boylan J."/>
            <person name="Ott S."/>
            <person name="Bowen H."/>
            <person name="Vavikolanu K."/>
            <person name="Mehta A."/>
            <person name="Aluvathingal J."/>
            <person name="Nadendla S."/>
            <person name="Yan Y."/>
            <person name="Sichtig H."/>
        </authorList>
    </citation>
    <scope>NUCLEOTIDE SEQUENCE [LARGE SCALE GENOMIC DNA]</scope>
    <source>
        <strain evidence="1 2">FDAARGOS_1272</strain>
    </source>
</reference>
<dbReference type="AlphaFoldDB" id="A0A892IC78"/>
<keyword evidence="2" id="KW-1185">Reference proteome</keyword>
<gene>
    <name evidence="1" type="ORF">I6K02_20500</name>
</gene>
<sequence>MYSPAKYRQLIGMCERRKSAAERRLLTVRRERQAIDAERDRLQRTIDLIVESGRVAALDERVVDRGGLYDWLRRGASLRHRTQMLRVELEQNDGRASDCDRRIDAHLEACRVAENKRERYADAHRKVNARIRRMQLNAEESELEERKSWLT</sequence>
<dbReference type="EMBL" id="CP069483">
    <property type="protein sequence ID" value="QRO80685.1"/>
    <property type="molecule type" value="Genomic_DNA"/>
</dbReference>
<dbReference type="InterPro" id="IPR002954">
    <property type="entry name" value="Salm_SPAgM"/>
</dbReference>
<protein>
    <submittedName>
        <fullName evidence="1">Uncharacterized protein</fullName>
    </submittedName>
</protein>